<gene>
    <name evidence="1" type="ORF">Pma05_33630</name>
</gene>
<evidence type="ECO:0000313" key="1">
    <source>
        <dbReference type="EMBL" id="GIG96790.1"/>
    </source>
</evidence>
<comment type="caution">
    <text evidence="1">The sequence shown here is derived from an EMBL/GenBank/DDBJ whole genome shotgun (WGS) entry which is preliminary data.</text>
</comment>
<organism evidence="1 2">
    <name type="scientific">Plantactinospora mayteni</name>
    <dbReference type="NCBI Taxonomy" id="566021"/>
    <lineage>
        <taxon>Bacteria</taxon>
        <taxon>Bacillati</taxon>
        <taxon>Actinomycetota</taxon>
        <taxon>Actinomycetes</taxon>
        <taxon>Micromonosporales</taxon>
        <taxon>Micromonosporaceae</taxon>
        <taxon>Plantactinospora</taxon>
    </lineage>
</organism>
<protein>
    <submittedName>
        <fullName evidence="1">Uncharacterized protein</fullName>
    </submittedName>
</protein>
<evidence type="ECO:0000313" key="2">
    <source>
        <dbReference type="Proteomes" id="UP000621500"/>
    </source>
</evidence>
<reference evidence="1 2" key="1">
    <citation type="submission" date="2021-01" db="EMBL/GenBank/DDBJ databases">
        <title>Whole genome shotgun sequence of Plantactinospora mayteni NBRC 109088.</title>
        <authorList>
            <person name="Komaki H."/>
            <person name="Tamura T."/>
        </authorList>
    </citation>
    <scope>NUCLEOTIDE SEQUENCE [LARGE SCALE GENOMIC DNA]</scope>
    <source>
        <strain evidence="1 2">NBRC 109088</strain>
    </source>
</reference>
<sequence>MLTRAPLVLATGFDTTSELPLDLDKLGSDAVDDFADIYYGQRVLGLVVCEKDRPWNAGVGVDQQLGLDRESGVA</sequence>
<dbReference type="EMBL" id="BONX01000023">
    <property type="protein sequence ID" value="GIG96790.1"/>
    <property type="molecule type" value="Genomic_DNA"/>
</dbReference>
<keyword evidence="2" id="KW-1185">Reference proteome</keyword>
<name>A0ABQ4EQ57_9ACTN</name>
<accession>A0ABQ4EQ57</accession>
<dbReference type="Proteomes" id="UP000621500">
    <property type="component" value="Unassembled WGS sequence"/>
</dbReference>
<proteinExistence type="predicted"/>